<comment type="caution">
    <text evidence="1">The sequence shown here is derived from an EMBL/GenBank/DDBJ whole genome shotgun (WGS) entry which is preliminary data.</text>
</comment>
<evidence type="ECO:0000313" key="1">
    <source>
        <dbReference type="EMBL" id="GJT07995.1"/>
    </source>
</evidence>
<name>A0ABQ5AZC3_9ASTR</name>
<organism evidence="1 2">
    <name type="scientific">Tanacetum coccineum</name>
    <dbReference type="NCBI Taxonomy" id="301880"/>
    <lineage>
        <taxon>Eukaryota</taxon>
        <taxon>Viridiplantae</taxon>
        <taxon>Streptophyta</taxon>
        <taxon>Embryophyta</taxon>
        <taxon>Tracheophyta</taxon>
        <taxon>Spermatophyta</taxon>
        <taxon>Magnoliopsida</taxon>
        <taxon>eudicotyledons</taxon>
        <taxon>Gunneridae</taxon>
        <taxon>Pentapetalae</taxon>
        <taxon>asterids</taxon>
        <taxon>campanulids</taxon>
        <taxon>Asterales</taxon>
        <taxon>Asteraceae</taxon>
        <taxon>Asteroideae</taxon>
        <taxon>Anthemideae</taxon>
        <taxon>Anthemidinae</taxon>
        <taxon>Tanacetum</taxon>
    </lineage>
</organism>
<protein>
    <submittedName>
        <fullName evidence="1">Uncharacterized protein</fullName>
    </submittedName>
</protein>
<keyword evidence="2" id="KW-1185">Reference proteome</keyword>
<reference evidence="1" key="1">
    <citation type="journal article" date="2022" name="Int. J. Mol. Sci.">
        <title>Draft Genome of Tanacetum Coccineum: Genomic Comparison of Closely Related Tanacetum-Family Plants.</title>
        <authorList>
            <person name="Yamashiro T."/>
            <person name="Shiraishi A."/>
            <person name="Nakayama K."/>
            <person name="Satake H."/>
        </authorList>
    </citation>
    <scope>NUCLEOTIDE SEQUENCE</scope>
</reference>
<dbReference type="EMBL" id="BQNB010012795">
    <property type="protein sequence ID" value="GJT07995.1"/>
    <property type="molecule type" value="Genomic_DNA"/>
</dbReference>
<evidence type="ECO:0000313" key="2">
    <source>
        <dbReference type="Proteomes" id="UP001151760"/>
    </source>
</evidence>
<sequence>MCPVFSLQKELVDIVEENSRVIAQGVYRRREIGTKSPGFGDAFLSHNMVMNLSFGSGDMFRPNGDFTPRVSALAGCDKKQPEMMPKAKGLNVLSKVALTKDGKLTLATKKSKKQLQLSVNWLSDGVDTSVRAINKAIQAHNLDCKQQAHGEKNAYIELIDISMRAIIKEEVNTQLP</sequence>
<accession>A0ABQ5AZC3</accession>
<reference evidence="1" key="2">
    <citation type="submission" date="2022-01" db="EMBL/GenBank/DDBJ databases">
        <authorList>
            <person name="Yamashiro T."/>
            <person name="Shiraishi A."/>
            <person name="Satake H."/>
            <person name="Nakayama K."/>
        </authorList>
    </citation>
    <scope>NUCLEOTIDE SEQUENCE</scope>
</reference>
<dbReference type="Proteomes" id="UP001151760">
    <property type="component" value="Unassembled WGS sequence"/>
</dbReference>
<gene>
    <name evidence="1" type="ORF">Tco_0842457</name>
</gene>
<proteinExistence type="predicted"/>